<dbReference type="SUPFAM" id="SSF160369">
    <property type="entry name" value="Ribosomal protein L10-like"/>
    <property type="match status" value="1"/>
</dbReference>
<reference evidence="3 4" key="1">
    <citation type="submission" date="2015-05" db="EMBL/GenBank/DDBJ databases">
        <title>Distinctive expansion of gene families associated with plant cell wall degradation and secondary metabolism in the genomes of grapevine trunk pathogens.</title>
        <authorList>
            <person name="Lawrence D.P."/>
            <person name="Travadon R."/>
            <person name="Rolshausen P.E."/>
            <person name="Baumgartner K."/>
        </authorList>
    </citation>
    <scope>NUCLEOTIDE SEQUENCE [LARGE SCALE GENOMIC DNA]</scope>
    <source>
        <strain evidence="3">UCRPC4</strain>
    </source>
</reference>
<name>A0A0G2HEY5_PHACM</name>
<evidence type="ECO:0000313" key="3">
    <source>
        <dbReference type="EMBL" id="KKY27035.1"/>
    </source>
</evidence>
<protein>
    <submittedName>
        <fullName evidence="3">Uncharacterized protein</fullName>
    </submittedName>
</protein>
<dbReference type="Gene3D" id="3.30.70.1730">
    <property type="match status" value="1"/>
</dbReference>
<comment type="similarity">
    <text evidence="1">Belongs to the universal ribosomal protein uL10 family.</text>
</comment>
<accession>A0A0G2HEY5</accession>
<evidence type="ECO:0000256" key="2">
    <source>
        <dbReference type="SAM" id="MobiDB-lite"/>
    </source>
</evidence>
<feature type="region of interest" description="Disordered" evidence="2">
    <location>
        <begin position="1"/>
        <end position="22"/>
    </location>
</feature>
<organism evidence="3 4">
    <name type="scientific">Phaeomoniella chlamydospora</name>
    <name type="common">Phaeoacremonium chlamydosporum</name>
    <dbReference type="NCBI Taxonomy" id="158046"/>
    <lineage>
        <taxon>Eukaryota</taxon>
        <taxon>Fungi</taxon>
        <taxon>Dikarya</taxon>
        <taxon>Ascomycota</taxon>
        <taxon>Pezizomycotina</taxon>
        <taxon>Eurotiomycetes</taxon>
        <taxon>Chaetothyriomycetidae</taxon>
        <taxon>Phaeomoniellales</taxon>
        <taxon>Phaeomoniellaceae</taxon>
        <taxon>Phaeomoniella</taxon>
    </lineage>
</organism>
<proteinExistence type="inferred from homology"/>
<dbReference type="Proteomes" id="UP000053317">
    <property type="component" value="Unassembled WGS sequence"/>
</dbReference>
<keyword evidence="4" id="KW-1185">Reference proteome</keyword>
<dbReference type="InterPro" id="IPR043141">
    <property type="entry name" value="Ribosomal_uL10-like_sf"/>
</dbReference>
<dbReference type="EMBL" id="LCWF01000031">
    <property type="protein sequence ID" value="KKY27035.1"/>
    <property type="molecule type" value="Genomic_DNA"/>
</dbReference>
<dbReference type="AlphaFoldDB" id="A0A0G2HEY5"/>
<dbReference type="OrthoDB" id="360689at2759"/>
<feature type="compositionally biased region" description="Polar residues" evidence="2">
    <location>
        <begin position="1"/>
        <end position="17"/>
    </location>
</feature>
<reference evidence="3 4" key="2">
    <citation type="submission" date="2015-05" db="EMBL/GenBank/DDBJ databases">
        <authorList>
            <person name="Morales-Cruz A."/>
            <person name="Amrine K.C."/>
            <person name="Cantu D."/>
        </authorList>
    </citation>
    <scope>NUCLEOTIDE SEQUENCE [LARGE SCALE GENOMIC DNA]</scope>
    <source>
        <strain evidence="3">UCRPC4</strain>
    </source>
</reference>
<evidence type="ECO:0000256" key="1">
    <source>
        <dbReference type="ARBA" id="ARBA00008889"/>
    </source>
</evidence>
<dbReference type="PANTHER" id="PTHR11560">
    <property type="entry name" value="39S RIBOSOMAL PROTEIN L10, MITOCHONDRIAL"/>
    <property type="match status" value="1"/>
</dbReference>
<gene>
    <name evidence="3" type="ORF">UCRPC4_g01330</name>
</gene>
<dbReference type="InterPro" id="IPR047865">
    <property type="entry name" value="Ribosomal_uL10_bac_type"/>
</dbReference>
<sequence length="301" mass="32964">MTTSVPLTRTYPSSQPPSYRAPEARRSQLLREYVSFLHATPLFILFQHNNLKANEWVGIRRELNIALKKLDDSLIADGRVDQAIGSGVKLEIVRTNIFEPALRVAEYFQPPPPGPFDPTDPSIQTSAPDTLNASLDHTDSELTHALSRHAHDAAMKAKGQHPLTPLLTGPVAILSFPTVSPQYVKTALQILTPEPGKFPAPTRRASPGYWDPPVQDGIKKLMMLGARIEGKVFDMDGTKWVGTIEGGMDGLRAQVVQMLQGIGAGVTGALESASRNLYFTMEGRKNMLEEEQKPNDEGSSS</sequence>
<evidence type="ECO:0000313" key="4">
    <source>
        <dbReference type="Proteomes" id="UP000053317"/>
    </source>
</evidence>
<comment type="caution">
    <text evidence="3">The sequence shown here is derived from an EMBL/GenBank/DDBJ whole genome shotgun (WGS) entry which is preliminary data.</text>
</comment>